<name>A0AAE1D3E4_9GAST</name>
<proteinExistence type="predicted"/>
<reference evidence="1" key="1">
    <citation type="journal article" date="2023" name="G3 (Bethesda)">
        <title>A reference genome for the long-term kleptoplast-retaining sea slug Elysia crispata morphotype clarki.</title>
        <authorList>
            <person name="Eastman K.E."/>
            <person name="Pendleton A.L."/>
            <person name="Shaikh M.A."/>
            <person name="Suttiyut T."/>
            <person name="Ogas R."/>
            <person name="Tomko P."/>
            <person name="Gavelis G."/>
            <person name="Widhalm J.R."/>
            <person name="Wisecaver J.H."/>
        </authorList>
    </citation>
    <scope>NUCLEOTIDE SEQUENCE</scope>
    <source>
        <strain evidence="1">ECLA1</strain>
    </source>
</reference>
<evidence type="ECO:0000313" key="2">
    <source>
        <dbReference type="Proteomes" id="UP001283361"/>
    </source>
</evidence>
<accession>A0AAE1D3E4</accession>
<protein>
    <submittedName>
        <fullName evidence="1">Uncharacterized protein</fullName>
    </submittedName>
</protein>
<dbReference type="AlphaFoldDB" id="A0AAE1D3E4"/>
<sequence>MSSLSSFYQIVYHLDIQLSAAVCAPDSLPLGYPVIGRDQCYRPRSVVQIVYHLDIQLSAAVSGPDSLPLGYPVIGRVVQIVYDLDIQLSAAVSGPDSLRLGYLVIGHVRHLANSVPARPPDGGLWRIVSRILLEHPVSYPNQEKLKYGAAQMRFRPGQS</sequence>
<comment type="caution">
    <text evidence="1">The sequence shown here is derived from an EMBL/GenBank/DDBJ whole genome shotgun (WGS) entry which is preliminary data.</text>
</comment>
<dbReference type="EMBL" id="JAWDGP010005592">
    <property type="protein sequence ID" value="KAK3755636.1"/>
    <property type="molecule type" value="Genomic_DNA"/>
</dbReference>
<gene>
    <name evidence="1" type="ORF">RRG08_014603</name>
</gene>
<evidence type="ECO:0000313" key="1">
    <source>
        <dbReference type="EMBL" id="KAK3755636.1"/>
    </source>
</evidence>
<dbReference type="Proteomes" id="UP001283361">
    <property type="component" value="Unassembled WGS sequence"/>
</dbReference>
<keyword evidence="2" id="KW-1185">Reference proteome</keyword>
<organism evidence="1 2">
    <name type="scientific">Elysia crispata</name>
    <name type="common">lettuce slug</name>
    <dbReference type="NCBI Taxonomy" id="231223"/>
    <lineage>
        <taxon>Eukaryota</taxon>
        <taxon>Metazoa</taxon>
        <taxon>Spiralia</taxon>
        <taxon>Lophotrochozoa</taxon>
        <taxon>Mollusca</taxon>
        <taxon>Gastropoda</taxon>
        <taxon>Heterobranchia</taxon>
        <taxon>Euthyneura</taxon>
        <taxon>Panpulmonata</taxon>
        <taxon>Sacoglossa</taxon>
        <taxon>Placobranchoidea</taxon>
        <taxon>Plakobranchidae</taxon>
        <taxon>Elysia</taxon>
    </lineage>
</organism>